<dbReference type="Pfam" id="PF07690">
    <property type="entry name" value="MFS_1"/>
    <property type="match status" value="1"/>
</dbReference>
<protein>
    <submittedName>
        <fullName evidence="9">MFS transporter</fullName>
    </submittedName>
</protein>
<comment type="caution">
    <text evidence="9">The sequence shown here is derived from an EMBL/GenBank/DDBJ whole genome shotgun (WGS) entry which is preliminary data.</text>
</comment>
<keyword evidence="4 7" id="KW-1133">Transmembrane helix</keyword>
<feature type="transmembrane region" description="Helical" evidence="7">
    <location>
        <begin position="105"/>
        <end position="124"/>
    </location>
</feature>
<feature type="transmembrane region" description="Helical" evidence="7">
    <location>
        <begin position="12"/>
        <end position="37"/>
    </location>
</feature>
<feature type="transmembrane region" description="Helical" evidence="7">
    <location>
        <begin position="136"/>
        <end position="157"/>
    </location>
</feature>
<dbReference type="SUPFAM" id="SSF103473">
    <property type="entry name" value="MFS general substrate transporter"/>
    <property type="match status" value="1"/>
</dbReference>
<evidence type="ECO:0000256" key="3">
    <source>
        <dbReference type="ARBA" id="ARBA00022692"/>
    </source>
</evidence>
<comment type="subcellular location">
    <subcellularLocation>
        <location evidence="1">Cell membrane</location>
        <topology evidence="1">Multi-pass membrane protein</topology>
    </subcellularLocation>
</comment>
<evidence type="ECO:0000259" key="8">
    <source>
        <dbReference type="PROSITE" id="PS50850"/>
    </source>
</evidence>
<keyword evidence="10" id="KW-1185">Reference proteome</keyword>
<dbReference type="AlphaFoldDB" id="A0A4Z1CWT5"/>
<dbReference type="Proteomes" id="UP000298513">
    <property type="component" value="Unassembled WGS sequence"/>
</dbReference>
<proteinExistence type="predicted"/>
<evidence type="ECO:0000256" key="1">
    <source>
        <dbReference type="ARBA" id="ARBA00004651"/>
    </source>
</evidence>
<accession>A0A4Z1CWT5</accession>
<dbReference type="PANTHER" id="PTHR42718">
    <property type="entry name" value="MAJOR FACILITATOR SUPERFAMILY MULTIDRUG TRANSPORTER MFSC"/>
    <property type="match status" value="1"/>
</dbReference>
<evidence type="ECO:0000313" key="9">
    <source>
        <dbReference type="EMBL" id="TGN73438.1"/>
    </source>
</evidence>
<keyword evidence="6" id="KW-0046">Antibiotic resistance</keyword>
<evidence type="ECO:0000256" key="5">
    <source>
        <dbReference type="ARBA" id="ARBA00023136"/>
    </source>
</evidence>
<dbReference type="GO" id="GO:0022857">
    <property type="term" value="F:transmembrane transporter activity"/>
    <property type="evidence" value="ECO:0007669"/>
    <property type="project" value="InterPro"/>
</dbReference>
<dbReference type="PROSITE" id="PS50850">
    <property type="entry name" value="MFS"/>
    <property type="match status" value="1"/>
</dbReference>
<sequence>MGNSGSLTTQQRAAMLATVTASALLFSSLTSIIVALPAVQRDLGLDSSALHWVVVAALLPLCALAVVSGRLGDTIGRRRVFLLGMACFVTGSALCAVATDGAFLVGARAVQGLGVALAVPLALANLTTALPAEKHGWAIGVQTTVISVVAIAMPLGIPIGSVRELAVGLCRPGPCGCAGRRPGPAASDRDTRSRYHLAGSDGLCPHRFWACPPGLRL</sequence>
<keyword evidence="3 7" id="KW-0812">Transmembrane</keyword>
<dbReference type="InterPro" id="IPR020846">
    <property type="entry name" value="MFS_dom"/>
</dbReference>
<evidence type="ECO:0000256" key="7">
    <source>
        <dbReference type="SAM" id="Phobius"/>
    </source>
</evidence>
<feature type="domain" description="Major facilitator superfamily (MFS) profile" evidence="8">
    <location>
        <begin position="14"/>
        <end position="217"/>
    </location>
</feature>
<evidence type="ECO:0000313" key="10">
    <source>
        <dbReference type="Proteomes" id="UP000298513"/>
    </source>
</evidence>
<dbReference type="PANTHER" id="PTHR42718:SF9">
    <property type="entry name" value="MAJOR FACILITATOR SUPERFAMILY MULTIDRUG TRANSPORTER MFSC"/>
    <property type="match status" value="1"/>
</dbReference>
<evidence type="ECO:0000256" key="6">
    <source>
        <dbReference type="ARBA" id="ARBA00023251"/>
    </source>
</evidence>
<keyword evidence="5 7" id="KW-0472">Membrane</keyword>
<dbReference type="GO" id="GO:0005886">
    <property type="term" value="C:plasma membrane"/>
    <property type="evidence" value="ECO:0007669"/>
    <property type="project" value="UniProtKB-SubCell"/>
</dbReference>
<name>A0A4Z1CWT5_STRGP</name>
<dbReference type="InterPro" id="IPR036259">
    <property type="entry name" value="MFS_trans_sf"/>
</dbReference>
<dbReference type="GO" id="GO:0046677">
    <property type="term" value="P:response to antibiotic"/>
    <property type="evidence" value="ECO:0007669"/>
    <property type="project" value="UniProtKB-KW"/>
</dbReference>
<gene>
    <name evidence="9" type="ORF">E5082_31880</name>
</gene>
<evidence type="ECO:0000256" key="2">
    <source>
        <dbReference type="ARBA" id="ARBA00022448"/>
    </source>
</evidence>
<feature type="transmembrane region" description="Helical" evidence="7">
    <location>
        <begin position="49"/>
        <end position="68"/>
    </location>
</feature>
<dbReference type="InterPro" id="IPR011701">
    <property type="entry name" value="MFS"/>
</dbReference>
<dbReference type="Gene3D" id="1.20.1720.10">
    <property type="entry name" value="Multidrug resistance protein D"/>
    <property type="match status" value="1"/>
</dbReference>
<reference evidence="9 10" key="1">
    <citation type="submission" date="2019-04" db="EMBL/GenBank/DDBJ databases">
        <title>Streptomyces sp. nov. Bv016 isolated from bark of Buahinia variegata.</title>
        <authorList>
            <person name="Kanchanasin P."/>
            <person name="Tanasupawat S."/>
            <person name="Yuki M."/>
            <person name="Kudo T."/>
        </authorList>
    </citation>
    <scope>NUCLEOTIDE SEQUENCE [LARGE SCALE GENOMIC DNA]</scope>
    <source>
        <strain evidence="9 10">JCM 4765</strain>
    </source>
</reference>
<feature type="transmembrane region" description="Helical" evidence="7">
    <location>
        <begin position="80"/>
        <end position="99"/>
    </location>
</feature>
<organism evidence="9 10">
    <name type="scientific">Streptomyces griseoluteus</name>
    <dbReference type="NCBI Taxonomy" id="29306"/>
    <lineage>
        <taxon>Bacteria</taxon>
        <taxon>Bacillati</taxon>
        <taxon>Actinomycetota</taxon>
        <taxon>Actinomycetes</taxon>
        <taxon>Kitasatosporales</taxon>
        <taxon>Streptomycetaceae</taxon>
        <taxon>Streptomyces</taxon>
    </lineage>
</organism>
<evidence type="ECO:0000256" key="4">
    <source>
        <dbReference type="ARBA" id="ARBA00022989"/>
    </source>
</evidence>
<dbReference type="EMBL" id="SRRU01000020">
    <property type="protein sequence ID" value="TGN73438.1"/>
    <property type="molecule type" value="Genomic_DNA"/>
</dbReference>
<keyword evidence="2" id="KW-0813">Transport</keyword>